<comment type="caution">
    <text evidence="2">The sequence shown here is derived from an EMBL/GenBank/DDBJ whole genome shotgun (WGS) entry which is preliminary data.</text>
</comment>
<dbReference type="PRINTS" id="PR00081">
    <property type="entry name" value="GDHRDH"/>
</dbReference>
<reference evidence="2 3" key="1">
    <citation type="submission" date="2022-07" db="EMBL/GenBank/DDBJ databases">
        <title>Bombella genomes.</title>
        <authorList>
            <person name="Harer L."/>
            <person name="Styblova S."/>
            <person name="Ehrmann M."/>
        </authorList>
    </citation>
    <scope>NUCLEOTIDE SEQUENCE [LARGE SCALE GENOMIC DNA]</scope>
    <source>
        <strain evidence="2 3">TMW 2.2558</strain>
    </source>
</reference>
<dbReference type="CDD" id="cd05233">
    <property type="entry name" value="SDR_c"/>
    <property type="match status" value="1"/>
</dbReference>
<dbReference type="RefSeq" id="WP_266106651.1">
    <property type="nucleotide sequence ID" value="NZ_JANIDW010000002.1"/>
</dbReference>
<dbReference type="PANTHER" id="PTHR43975">
    <property type="entry name" value="ZGC:101858"/>
    <property type="match status" value="1"/>
</dbReference>
<dbReference type="Gene3D" id="3.40.50.720">
    <property type="entry name" value="NAD(P)-binding Rossmann-like Domain"/>
    <property type="match status" value="1"/>
</dbReference>
<feature type="domain" description="Ketoreductase" evidence="1">
    <location>
        <begin position="5"/>
        <end position="195"/>
    </location>
</feature>
<dbReference type="Proteomes" id="UP001165648">
    <property type="component" value="Unassembled WGS sequence"/>
</dbReference>
<dbReference type="PANTHER" id="PTHR43975:SF2">
    <property type="entry name" value="EG:BACR7A4.14 PROTEIN-RELATED"/>
    <property type="match status" value="1"/>
</dbReference>
<accession>A0ABT3WC60</accession>
<evidence type="ECO:0000313" key="3">
    <source>
        <dbReference type="Proteomes" id="UP001165648"/>
    </source>
</evidence>
<dbReference type="EMBL" id="JANIDW010000002">
    <property type="protein sequence ID" value="MCX5614546.1"/>
    <property type="molecule type" value="Genomic_DNA"/>
</dbReference>
<dbReference type="SUPFAM" id="SSF51735">
    <property type="entry name" value="NAD(P)-binding Rossmann-fold domains"/>
    <property type="match status" value="1"/>
</dbReference>
<protein>
    <submittedName>
        <fullName evidence="2">SDR family oxidoreductase</fullName>
    </submittedName>
</protein>
<dbReference type="PRINTS" id="PR00080">
    <property type="entry name" value="SDRFAMILY"/>
</dbReference>
<gene>
    <name evidence="2" type="ORF">NQF64_04725</name>
</gene>
<name>A0ABT3WC60_9PROT</name>
<dbReference type="InterPro" id="IPR036291">
    <property type="entry name" value="NAD(P)-bd_dom_sf"/>
</dbReference>
<dbReference type="Pfam" id="PF13561">
    <property type="entry name" value="adh_short_C2"/>
    <property type="match status" value="1"/>
</dbReference>
<dbReference type="InterPro" id="IPR020904">
    <property type="entry name" value="Sc_DH/Rdtase_CS"/>
</dbReference>
<organism evidence="2 3">
    <name type="scientific">Bombella saccharophila</name>
    <dbReference type="NCBI Taxonomy" id="2967338"/>
    <lineage>
        <taxon>Bacteria</taxon>
        <taxon>Pseudomonadati</taxon>
        <taxon>Pseudomonadota</taxon>
        <taxon>Alphaproteobacteria</taxon>
        <taxon>Acetobacterales</taxon>
        <taxon>Acetobacteraceae</taxon>
        <taxon>Bombella</taxon>
    </lineage>
</organism>
<evidence type="ECO:0000313" key="2">
    <source>
        <dbReference type="EMBL" id="MCX5614546.1"/>
    </source>
</evidence>
<dbReference type="SMART" id="SM00822">
    <property type="entry name" value="PKS_KR"/>
    <property type="match status" value="1"/>
</dbReference>
<keyword evidence="3" id="KW-1185">Reference proteome</keyword>
<proteinExistence type="predicted"/>
<dbReference type="PROSITE" id="PS00061">
    <property type="entry name" value="ADH_SHORT"/>
    <property type="match status" value="1"/>
</dbReference>
<dbReference type="InterPro" id="IPR057326">
    <property type="entry name" value="KR_dom"/>
</dbReference>
<dbReference type="InterPro" id="IPR002347">
    <property type="entry name" value="SDR_fam"/>
</dbReference>
<sequence>MADARHVLVTGGTSGIGLAIAQAFAKEGDHLILIGSSPERDYTKAVQAVEAAGKAAGHDVRVCANGVNITDFPAVKALLAEIAAKVGTLDVVVHSAGVFFETPITDETPEAFDKMMSINVSGMWHVVQASLPYIRRKKGHVHGGKIVAISSICGFYSFAGYAAYAASKAAATALVRSLALELGPLGININAVEPGRVKTSMHDALINDPTKAEALQAVAEANPSKRTFSTPEDIAAVVLFLAGPGAVAMHGSAIVVDEGTSLGLV</sequence>
<evidence type="ECO:0000259" key="1">
    <source>
        <dbReference type="SMART" id="SM00822"/>
    </source>
</evidence>